<evidence type="ECO:0000256" key="3">
    <source>
        <dbReference type="ARBA" id="ARBA00022490"/>
    </source>
</evidence>
<dbReference type="InterPro" id="IPR029028">
    <property type="entry name" value="Alpha/beta_knot_MTases"/>
</dbReference>
<evidence type="ECO:0000313" key="13">
    <source>
        <dbReference type="EMBL" id="OSS41609.1"/>
    </source>
</evidence>
<dbReference type="PANTHER" id="PTHR30027">
    <property type="entry name" value="RIBOSOMAL RNA SMALL SUBUNIT METHYLTRANSFERASE E"/>
    <property type="match status" value="1"/>
</dbReference>
<dbReference type="GO" id="GO:0005737">
    <property type="term" value="C:cytoplasm"/>
    <property type="evidence" value="ECO:0007669"/>
    <property type="project" value="UniProtKB-SubCell"/>
</dbReference>
<evidence type="ECO:0000256" key="1">
    <source>
        <dbReference type="ARBA" id="ARBA00004496"/>
    </source>
</evidence>
<dbReference type="Pfam" id="PF04452">
    <property type="entry name" value="Methyltrans_RNA"/>
    <property type="match status" value="1"/>
</dbReference>
<keyword evidence="14" id="KW-1185">Reference proteome</keyword>
<gene>
    <name evidence="13" type="ORF">DESAMIL20_1162</name>
</gene>
<evidence type="ECO:0000256" key="4">
    <source>
        <dbReference type="ARBA" id="ARBA00022552"/>
    </source>
</evidence>
<keyword evidence="4 10" id="KW-0698">rRNA processing</keyword>
<keyword evidence="5 10" id="KW-0489">Methyltransferase</keyword>
<dbReference type="GO" id="GO:0070475">
    <property type="term" value="P:rRNA base methylation"/>
    <property type="evidence" value="ECO:0007669"/>
    <property type="project" value="TreeGrafter"/>
</dbReference>
<dbReference type="InterPro" id="IPR015947">
    <property type="entry name" value="PUA-like_sf"/>
</dbReference>
<evidence type="ECO:0000259" key="12">
    <source>
        <dbReference type="Pfam" id="PF20260"/>
    </source>
</evidence>
<dbReference type="InterPro" id="IPR046886">
    <property type="entry name" value="RsmE_MTase_dom"/>
</dbReference>
<dbReference type="Pfam" id="PF20260">
    <property type="entry name" value="PUA_4"/>
    <property type="match status" value="1"/>
</dbReference>
<comment type="caution">
    <text evidence="13">The sequence shown here is derived from an EMBL/GenBank/DDBJ whole genome shotgun (WGS) entry which is preliminary data.</text>
</comment>
<feature type="domain" description="Ribosomal RNA small subunit methyltransferase E methyltransferase" evidence="11">
    <location>
        <begin position="74"/>
        <end position="230"/>
    </location>
</feature>
<dbReference type="Gene3D" id="3.40.1280.10">
    <property type="match status" value="1"/>
</dbReference>
<dbReference type="AlphaFoldDB" id="A0A1X4XVP6"/>
<dbReference type="EC" id="2.1.1.193" evidence="10"/>
<dbReference type="PIRSF" id="PIRSF015601">
    <property type="entry name" value="MTase_slr0722"/>
    <property type="match status" value="1"/>
</dbReference>
<evidence type="ECO:0000256" key="8">
    <source>
        <dbReference type="ARBA" id="ARBA00025699"/>
    </source>
</evidence>
<dbReference type="STRING" id="1562698.DESAMIL20_1162"/>
<keyword evidence="3 10" id="KW-0963">Cytoplasm</keyword>
<organism evidence="13 14">
    <name type="scientific">Desulfurella amilsii</name>
    <dbReference type="NCBI Taxonomy" id="1562698"/>
    <lineage>
        <taxon>Bacteria</taxon>
        <taxon>Pseudomonadati</taxon>
        <taxon>Campylobacterota</taxon>
        <taxon>Desulfurellia</taxon>
        <taxon>Desulfurellales</taxon>
        <taxon>Desulfurellaceae</taxon>
        <taxon>Desulfurella</taxon>
    </lineage>
</organism>
<comment type="function">
    <text evidence="8 10">Specifically methylates the N3 position of the uracil ring of uridine 1498 (m3U1498) in 16S rRNA. Acts on the fully assembled 30S ribosomal subunit.</text>
</comment>
<dbReference type="PANTHER" id="PTHR30027:SF3">
    <property type="entry name" value="16S RRNA (URACIL(1498)-N(3))-METHYLTRANSFERASE"/>
    <property type="match status" value="1"/>
</dbReference>
<proteinExistence type="inferred from homology"/>
<dbReference type="CDD" id="cd18084">
    <property type="entry name" value="RsmE-like"/>
    <property type="match status" value="1"/>
</dbReference>
<evidence type="ECO:0000256" key="7">
    <source>
        <dbReference type="ARBA" id="ARBA00022691"/>
    </source>
</evidence>
<protein>
    <recommendedName>
        <fullName evidence="10">Ribosomal RNA small subunit methyltransferase E</fullName>
        <ecNumber evidence="10">2.1.1.193</ecNumber>
    </recommendedName>
</protein>
<reference evidence="13 14" key="1">
    <citation type="journal article" date="2017" name="Front. Microbiol.">
        <title>Genome Sequence of Desulfurella amilsii Strain TR1 and Comparative Genomics of Desulfurellaceae Family.</title>
        <authorList>
            <person name="Florentino A.P."/>
            <person name="Stams A.J."/>
            <person name="Sanchez-Andrea I."/>
        </authorList>
    </citation>
    <scope>NUCLEOTIDE SEQUENCE [LARGE SCALE GENOMIC DNA]</scope>
    <source>
        <strain evidence="13 14">TR1</strain>
    </source>
</reference>
<comment type="similarity">
    <text evidence="2 10">Belongs to the RNA methyltransferase RsmE family.</text>
</comment>
<accession>A0A1X4XVP6</accession>
<dbReference type="InterPro" id="IPR006700">
    <property type="entry name" value="RsmE"/>
</dbReference>
<evidence type="ECO:0000259" key="11">
    <source>
        <dbReference type="Pfam" id="PF04452"/>
    </source>
</evidence>
<dbReference type="Proteomes" id="UP000194141">
    <property type="component" value="Unassembled WGS sequence"/>
</dbReference>
<evidence type="ECO:0000256" key="10">
    <source>
        <dbReference type="PIRNR" id="PIRNR015601"/>
    </source>
</evidence>
<evidence type="ECO:0000256" key="6">
    <source>
        <dbReference type="ARBA" id="ARBA00022679"/>
    </source>
</evidence>
<dbReference type="GO" id="GO:0070042">
    <property type="term" value="F:rRNA (uridine-N3-)-methyltransferase activity"/>
    <property type="evidence" value="ECO:0007669"/>
    <property type="project" value="TreeGrafter"/>
</dbReference>
<feature type="domain" description="Ribosomal RNA small subunit methyltransferase E PUA-like" evidence="12">
    <location>
        <begin position="17"/>
        <end position="63"/>
    </location>
</feature>
<dbReference type="NCBIfam" id="TIGR00046">
    <property type="entry name" value="RsmE family RNA methyltransferase"/>
    <property type="match status" value="1"/>
</dbReference>
<keyword evidence="7 10" id="KW-0949">S-adenosyl-L-methionine</keyword>
<name>A0A1X4XVP6_9BACT</name>
<dbReference type="InterPro" id="IPR046887">
    <property type="entry name" value="RsmE_PUA-like"/>
</dbReference>
<dbReference type="EMBL" id="MDSU01000018">
    <property type="protein sequence ID" value="OSS41609.1"/>
    <property type="molecule type" value="Genomic_DNA"/>
</dbReference>
<evidence type="ECO:0000256" key="2">
    <source>
        <dbReference type="ARBA" id="ARBA00005528"/>
    </source>
</evidence>
<evidence type="ECO:0000313" key="14">
    <source>
        <dbReference type="Proteomes" id="UP000194141"/>
    </source>
</evidence>
<evidence type="ECO:0000256" key="5">
    <source>
        <dbReference type="ARBA" id="ARBA00022603"/>
    </source>
</evidence>
<keyword evidence="6 10" id="KW-0808">Transferase</keyword>
<sequence length="235" mass="26625">MSLPCFIGKILDNKIIIEGQEYHHAINVKRLKIDDKIEVNNLNGNYLIGTISKIEKKYFIATIDRTIEKALPHINVTLYQCLPNKLSVIDELIEPISQLNVATFVPTISDFSRLKLKDIQKKMLKWEKIAVQSLKQCKRLYPLTIQNPQKLPNIDSKESLKIVFYENEKNKTLKDLPVKNIESVAVAIGPEGGFNENEITVLQKKGFVALSLSTNILKAEVATIAALAQIELIFR</sequence>
<dbReference type="RefSeq" id="WP_204218572.1">
    <property type="nucleotide sequence ID" value="NZ_MDSU01000018.1"/>
</dbReference>
<dbReference type="SUPFAM" id="SSF75217">
    <property type="entry name" value="alpha/beta knot"/>
    <property type="match status" value="1"/>
</dbReference>
<comment type="subcellular location">
    <subcellularLocation>
        <location evidence="1 10">Cytoplasm</location>
    </subcellularLocation>
</comment>
<dbReference type="InterPro" id="IPR029026">
    <property type="entry name" value="tRNA_m1G_MTases_N"/>
</dbReference>
<evidence type="ECO:0000256" key="9">
    <source>
        <dbReference type="ARBA" id="ARBA00047944"/>
    </source>
</evidence>
<dbReference type="SUPFAM" id="SSF88697">
    <property type="entry name" value="PUA domain-like"/>
    <property type="match status" value="1"/>
</dbReference>
<comment type="catalytic activity">
    <reaction evidence="9 10">
        <text>uridine(1498) in 16S rRNA + S-adenosyl-L-methionine = N(3)-methyluridine(1498) in 16S rRNA + S-adenosyl-L-homocysteine + H(+)</text>
        <dbReference type="Rhea" id="RHEA:42920"/>
        <dbReference type="Rhea" id="RHEA-COMP:10283"/>
        <dbReference type="Rhea" id="RHEA-COMP:10284"/>
        <dbReference type="ChEBI" id="CHEBI:15378"/>
        <dbReference type="ChEBI" id="CHEBI:57856"/>
        <dbReference type="ChEBI" id="CHEBI:59789"/>
        <dbReference type="ChEBI" id="CHEBI:65315"/>
        <dbReference type="ChEBI" id="CHEBI:74502"/>
        <dbReference type="EC" id="2.1.1.193"/>
    </reaction>
</comment>